<dbReference type="InterPro" id="IPR011282">
    <property type="entry name" value="2am3keto_CoA_ligase"/>
</dbReference>
<dbReference type="PANTHER" id="PTHR13693:SF102">
    <property type="entry name" value="2-AMINO-3-KETOBUTYRATE COENZYME A LIGASE, MITOCHONDRIAL"/>
    <property type="match status" value="1"/>
</dbReference>
<evidence type="ECO:0000256" key="5">
    <source>
        <dbReference type="ARBA" id="ARBA00023315"/>
    </source>
</evidence>
<dbReference type="Gene3D" id="3.90.1150.10">
    <property type="entry name" value="Aspartate Aminotransferase, domain 1"/>
    <property type="match status" value="1"/>
</dbReference>
<evidence type="ECO:0000313" key="8">
    <source>
        <dbReference type="Proteomes" id="UP000176493"/>
    </source>
</evidence>
<dbReference type="InterPro" id="IPR050087">
    <property type="entry name" value="AON_synthase_class-II"/>
</dbReference>
<dbReference type="EMBL" id="MHRJ01000049">
    <property type="protein sequence ID" value="OHA21210.1"/>
    <property type="molecule type" value="Genomic_DNA"/>
</dbReference>
<dbReference type="Pfam" id="PF00155">
    <property type="entry name" value="Aminotran_1_2"/>
    <property type="match status" value="1"/>
</dbReference>
<dbReference type="InterPro" id="IPR015422">
    <property type="entry name" value="PyrdxlP-dep_Trfase_small"/>
</dbReference>
<keyword evidence="3 7" id="KW-0808">Transferase</keyword>
<dbReference type="NCBIfam" id="NF005394">
    <property type="entry name" value="PRK06939.1"/>
    <property type="match status" value="1"/>
</dbReference>
<feature type="domain" description="Aminotransferase class I/classII large" evidence="6">
    <location>
        <begin position="43"/>
        <end position="401"/>
    </location>
</feature>
<reference evidence="7 8" key="1">
    <citation type="journal article" date="2016" name="Nat. Commun.">
        <title>Thousands of microbial genomes shed light on interconnected biogeochemical processes in an aquifer system.</title>
        <authorList>
            <person name="Anantharaman K."/>
            <person name="Brown C.T."/>
            <person name="Hug L.A."/>
            <person name="Sharon I."/>
            <person name="Castelle C.J."/>
            <person name="Probst A.J."/>
            <person name="Thomas B.C."/>
            <person name="Singh A."/>
            <person name="Wilkins M.J."/>
            <person name="Karaoz U."/>
            <person name="Brodie E.L."/>
            <person name="Williams K.H."/>
            <person name="Hubbard S.S."/>
            <person name="Banfield J.F."/>
        </authorList>
    </citation>
    <scope>NUCLEOTIDE SEQUENCE [LARGE SCALE GENOMIC DNA]</scope>
</reference>
<comment type="similarity">
    <text evidence="2">Belongs to the class-II pyridoxal-phosphate-dependent aminotransferase family.</text>
</comment>
<evidence type="ECO:0000313" key="7">
    <source>
        <dbReference type="EMBL" id="OHA21210.1"/>
    </source>
</evidence>
<dbReference type="PANTHER" id="PTHR13693">
    <property type="entry name" value="CLASS II AMINOTRANSFERASE/8-AMINO-7-OXONONANOATE SYNTHASE"/>
    <property type="match status" value="1"/>
</dbReference>
<evidence type="ECO:0000259" key="6">
    <source>
        <dbReference type="Pfam" id="PF00155"/>
    </source>
</evidence>
<protein>
    <submittedName>
        <fullName evidence="7">Glycine C-acetyltransferase</fullName>
    </submittedName>
</protein>
<dbReference type="GO" id="GO:0006567">
    <property type="term" value="P:L-threonine catabolic process"/>
    <property type="evidence" value="ECO:0007669"/>
    <property type="project" value="InterPro"/>
</dbReference>
<evidence type="ECO:0000256" key="1">
    <source>
        <dbReference type="ARBA" id="ARBA00001933"/>
    </source>
</evidence>
<dbReference type="InterPro" id="IPR004839">
    <property type="entry name" value="Aminotransferase_I/II_large"/>
</dbReference>
<proteinExistence type="inferred from homology"/>
<comment type="caution">
    <text evidence="7">The sequence shown here is derived from an EMBL/GenBank/DDBJ whole genome shotgun (WGS) entry which is preliminary data.</text>
</comment>
<keyword evidence="5" id="KW-0012">Acyltransferase</keyword>
<evidence type="ECO:0000256" key="3">
    <source>
        <dbReference type="ARBA" id="ARBA00022679"/>
    </source>
</evidence>
<dbReference type="InterPro" id="IPR015424">
    <property type="entry name" value="PyrdxlP-dep_Trfase"/>
</dbReference>
<name>A0A1G2MBC8_9BACT</name>
<dbReference type="SUPFAM" id="SSF53383">
    <property type="entry name" value="PLP-dependent transferases"/>
    <property type="match status" value="1"/>
</dbReference>
<evidence type="ECO:0000256" key="4">
    <source>
        <dbReference type="ARBA" id="ARBA00022898"/>
    </source>
</evidence>
<accession>A0A1G2MBC8</accession>
<dbReference type="FunFam" id="3.40.640.10:FF:000006">
    <property type="entry name" value="5-aminolevulinate synthase, mitochondrial"/>
    <property type="match status" value="1"/>
</dbReference>
<dbReference type="InterPro" id="IPR015421">
    <property type="entry name" value="PyrdxlP-dep_Trfase_major"/>
</dbReference>
<comment type="cofactor">
    <cofactor evidence="1">
        <name>pyridoxal 5'-phosphate</name>
        <dbReference type="ChEBI" id="CHEBI:597326"/>
    </cofactor>
</comment>
<dbReference type="Gene3D" id="3.40.640.10">
    <property type="entry name" value="Type I PLP-dependent aspartate aminotransferase-like (Major domain)"/>
    <property type="match status" value="1"/>
</dbReference>
<organism evidence="7 8">
    <name type="scientific">Candidatus Taylorbacteria bacterium RIFCSPHIGHO2_02_49_25</name>
    <dbReference type="NCBI Taxonomy" id="1802305"/>
    <lineage>
        <taxon>Bacteria</taxon>
        <taxon>Candidatus Tayloriibacteriota</taxon>
    </lineage>
</organism>
<keyword evidence="4" id="KW-0663">Pyridoxal phosphate</keyword>
<dbReference type="AlphaFoldDB" id="A0A1G2MBC8"/>
<dbReference type="GO" id="GO:0008890">
    <property type="term" value="F:glycine C-acetyltransferase activity"/>
    <property type="evidence" value="ECO:0007669"/>
    <property type="project" value="InterPro"/>
</dbReference>
<sequence>MFSNEFKTEIEKELQSMREDGLFKVEKTIEGRLGTTIRVDGKKLINLCSNNYLGLAQHTGVIRAAGKALRKYSLGPNSVRFIVGTTDLHKELEAAISKFFQTEDTILYTSCFDANAGLFEVLLSERDALFSDELNHASIIDGVRLCRAERFRFAHGNMEELEKHLAKAKESRRRLIVTDGVFSMDGEIAKLDELQTLAEKYDALLAVDDSHGSGVLGKTGRGSIEERGILGKVDIITSTFGKTLGGAGGGFATGRKEIINLLRQKSRPYLFSNSLMPAIAGAALFVLLHFDKDFLPLKEKLTLNTTYFRTKLEKLGYNVGGRIPLSKGGARIGEGGGCHPITPIMTMDEQKTMALADELLKEGVYVRGFAYPVVPKGKGRVRVQISAAHTKKQLDKAIEALERAGRKLQIIQ</sequence>
<evidence type="ECO:0000256" key="2">
    <source>
        <dbReference type="ARBA" id="ARBA00008392"/>
    </source>
</evidence>
<gene>
    <name evidence="7" type="ORF">A2W52_02890</name>
</gene>
<dbReference type="NCBIfam" id="TIGR01822">
    <property type="entry name" value="2am3keto_CoA"/>
    <property type="match status" value="1"/>
</dbReference>
<dbReference type="Proteomes" id="UP000176493">
    <property type="component" value="Unassembled WGS sequence"/>
</dbReference>
<dbReference type="CDD" id="cd06454">
    <property type="entry name" value="KBL_like"/>
    <property type="match status" value="1"/>
</dbReference>
<dbReference type="GO" id="GO:0030170">
    <property type="term" value="F:pyridoxal phosphate binding"/>
    <property type="evidence" value="ECO:0007669"/>
    <property type="project" value="InterPro"/>
</dbReference>